<dbReference type="InterPro" id="IPR003594">
    <property type="entry name" value="HATPase_dom"/>
</dbReference>
<evidence type="ECO:0000313" key="14">
    <source>
        <dbReference type="Proteomes" id="UP001156882"/>
    </source>
</evidence>
<dbReference type="SMART" id="SM00388">
    <property type="entry name" value="HisKA"/>
    <property type="match status" value="1"/>
</dbReference>
<dbReference type="InterPro" id="IPR004358">
    <property type="entry name" value="Sig_transdc_His_kin-like_C"/>
</dbReference>
<evidence type="ECO:0000256" key="10">
    <source>
        <dbReference type="ARBA" id="ARBA00023136"/>
    </source>
</evidence>
<dbReference type="EMBL" id="BSPC01000004">
    <property type="protein sequence ID" value="GLS17132.1"/>
    <property type="molecule type" value="Genomic_DNA"/>
</dbReference>
<dbReference type="Pfam" id="PF02518">
    <property type="entry name" value="HATPase_c"/>
    <property type="match status" value="1"/>
</dbReference>
<dbReference type="PANTHER" id="PTHR45436">
    <property type="entry name" value="SENSOR HISTIDINE KINASE YKOH"/>
    <property type="match status" value="1"/>
</dbReference>
<keyword evidence="10" id="KW-0472">Membrane</keyword>
<dbReference type="SUPFAM" id="SSF55874">
    <property type="entry name" value="ATPase domain of HSP90 chaperone/DNA topoisomerase II/histidine kinase"/>
    <property type="match status" value="1"/>
</dbReference>
<evidence type="ECO:0000256" key="3">
    <source>
        <dbReference type="ARBA" id="ARBA00012438"/>
    </source>
</evidence>
<dbReference type="InterPro" id="IPR013727">
    <property type="entry name" value="2CSK_N"/>
</dbReference>
<name>A0ABQ6C9R7_9HYPH</name>
<evidence type="ECO:0000256" key="2">
    <source>
        <dbReference type="ARBA" id="ARBA00004370"/>
    </source>
</evidence>
<evidence type="ECO:0000256" key="7">
    <source>
        <dbReference type="ARBA" id="ARBA00022777"/>
    </source>
</evidence>
<dbReference type="InterPro" id="IPR005467">
    <property type="entry name" value="His_kinase_dom"/>
</dbReference>
<dbReference type="PROSITE" id="PS50109">
    <property type="entry name" value="HIS_KIN"/>
    <property type="match status" value="1"/>
</dbReference>
<comment type="subcellular location">
    <subcellularLocation>
        <location evidence="2">Membrane</location>
    </subcellularLocation>
</comment>
<keyword evidence="6" id="KW-0812">Transmembrane</keyword>
<protein>
    <recommendedName>
        <fullName evidence="3">histidine kinase</fullName>
        <ecNumber evidence="3">2.7.13.3</ecNumber>
    </recommendedName>
</protein>
<keyword evidence="14" id="KW-1185">Reference proteome</keyword>
<evidence type="ECO:0000259" key="11">
    <source>
        <dbReference type="PROSITE" id="PS50109"/>
    </source>
</evidence>
<keyword evidence="9" id="KW-0902">Two-component regulatory system</keyword>
<dbReference type="PROSITE" id="PS50885">
    <property type="entry name" value="HAMP"/>
    <property type="match status" value="1"/>
</dbReference>
<feature type="domain" description="Histidine kinase" evidence="11">
    <location>
        <begin position="245"/>
        <end position="460"/>
    </location>
</feature>
<dbReference type="EC" id="2.7.13.3" evidence="3"/>
<dbReference type="Gene3D" id="1.10.287.130">
    <property type="match status" value="1"/>
</dbReference>
<dbReference type="InterPro" id="IPR003660">
    <property type="entry name" value="HAMP_dom"/>
</dbReference>
<dbReference type="Proteomes" id="UP001156882">
    <property type="component" value="Unassembled WGS sequence"/>
</dbReference>
<dbReference type="PANTHER" id="PTHR45436:SF1">
    <property type="entry name" value="SENSOR PROTEIN QSEC"/>
    <property type="match status" value="1"/>
</dbReference>
<dbReference type="Pfam" id="PF08521">
    <property type="entry name" value="2CSK_N"/>
    <property type="match status" value="1"/>
</dbReference>
<gene>
    <name evidence="13" type="ORF">GCM10007874_01470</name>
</gene>
<evidence type="ECO:0000256" key="1">
    <source>
        <dbReference type="ARBA" id="ARBA00000085"/>
    </source>
</evidence>
<keyword evidence="8" id="KW-1133">Transmembrane helix</keyword>
<keyword evidence="5" id="KW-0808">Transferase</keyword>
<keyword evidence="7 13" id="KW-0418">Kinase</keyword>
<dbReference type="SUPFAM" id="SSF47384">
    <property type="entry name" value="Homodimeric domain of signal transducing histidine kinase"/>
    <property type="match status" value="1"/>
</dbReference>
<evidence type="ECO:0000313" key="13">
    <source>
        <dbReference type="EMBL" id="GLS17132.1"/>
    </source>
</evidence>
<evidence type="ECO:0000259" key="12">
    <source>
        <dbReference type="PROSITE" id="PS50885"/>
    </source>
</evidence>
<comment type="caution">
    <text evidence="13">The sequence shown here is derived from an EMBL/GenBank/DDBJ whole genome shotgun (WGS) entry which is preliminary data.</text>
</comment>
<reference evidence="14" key="1">
    <citation type="journal article" date="2019" name="Int. J. Syst. Evol. Microbiol.">
        <title>The Global Catalogue of Microorganisms (GCM) 10K type strain sequencing project: providing services to taxonomists for standard genome sequencing and annotation.</title>
        <authorList>
            <consortium name="The Broad Institute Genomics Platform"/>
            <consortium name="The Broad Institute Genome Sequencing Center for Infectious Disease"/>
            <person name="Wu L."/>
            <person name="Ma J."/>
        </authorList>
    </citation>
    <scope>NUCLEOTIDE SEQUENCE [LARGE SCALE GENOMIC DNA]</scope>
    <source>
        <strain evidence="14">NBRC 101365</strain>
    </source>
</reference>
<evidence type="ECO:0000256" key="6">
    <source>
        <dbReference type="ARBA" id="ARBA00022692"/>
    </source>
</evidence>
<dbReference type="SMART" id="SM00387">
    <property type="entry name" value="HATPase_c"/>
    <property type="match status" value="1"/>
</dbReference>
<dbReference type="CDD" id="cd00082">
    <property type="entry name" value="HisKA"/>
    <property type="match status" value="1"/>
</dbReference>
<sequence length="461" mass="49807">MSRSLRRELLGWLVLPLTAVVSYNVWNSYSDARETADLLTDRTLISSARSIAENIHESDGVIQAPIPPSALEMFATDDRDHVIYRVNGPRGELVAGYPDTLPPPETPTNFRHIYFKGSYRGEAVRAVALAQPVVSATGKSGEALVIVGQTLRSHDRLVNNLWLRALRDEMLLVAVAGILALLGLRRGLTPLLRLRDEVRQRGPDTLEPLDTTDVQTELRPLVTALNEALAQVQRQVAAQRRFVANAAHQLRTPLALLKAQVGVGLRAPDAPAARESLTAAGATVEGMTRLSNQLLSLARAEQGSALLHREKVDFNALCRDAVEDLAIMAVERGIDLGFDGAPAPLQVNGHPTLLREMATNLVENALRYTPKGGTVTARVRAAGGSTVTLRVEDDGPGIPADEREKVFERFYRRLGTGIEGTGLGLAVVKEIVSSHEGEIELADNAPPPGLLVKVTLPALEA</sequence>
<dbReference type="Gene3D" id="3.30.565.10">
    <property type="entry name" value="Histidine kinase-like ATPase, C-terminal domain"/>
    <property type="match status" value="1"/>
</dbReference>
<organism evidence="13 14">
    <name type="scientific">Labrys miyagiensis</name>
    <dbReference type="NCBI Taxonomy" id="346912"/>
    <lineage>
        <taxon>Bacteria</taxon>
        <taxon>Pseudomonadati</taxon>
        <taxon>Pseudomonadota</taxon>
        <taxon>Alphaproteobacteria</taxon>
        <taxon>Hyphomicrobiales</taxon>
        <taxon>Xanthobacteraceae</taxon>
        <taxon>Labrys</taxon>
    </lineage>
</organism>
<evidence type="ECO:0000256" key="5">
    <source>
        <dbReference type="ARBA" id="ARBA00022679"/>
    </source>
</evidence>
<dbReference type="InterPro" id="IPR036890">
    <property type="entry name" value="HATPase_C_sf"/>
</dbReference>
<evidence type="ECO:0000256" key="4">
    <source>
        <dbReference type="ARBA" id="ARBA00022553"/>
    </source>
</evidence>
<dbReference type="GO" id="GO:0016301">
    <property type="term" value="F:kinase activity"/>
    <property type="evidence" value="ECO:0007669"/>
    <property type="project" value="UniProtKB-KW"/>
</dbReference>
<dbReference type="InterPro" id="IPR036097">
    <property type="entry name" value="HisK_dim/P_sf"/>
</dbReference>
<dbReference type="InterPro" id="IPR050428">
    <property type="entry name" value="TCS_sensor_his_kinase"/>
</dbReference>
<proteinExistence type="predicted"/>
<dbReference type="RefSeq" id="WP_284309963.1">
    <property type="nucleotide sequence ID" value="NZ_BSPC01000004.1"/>
</dbReference>
<dbReference type="PRINTS" id="PR00344">
    <property type="entry name" value="BCTRLSENSOR"/>
</dbReference>
<dbReference type="Pfam" id="PF00512">
    <property type="entry name" value="HisKA"/>
    <property type="match status" value="1"/>
</dbReference>
<comment type="catalytic activity">
    <reaction evidence="1">
        <text>ATP + protein L-histidine = ADP + protein N-phospho-L-histidine.</text>
        <dbReference type="EC" id="2.7.13.3"/>
    </reaction>
</comment>
<keyword evidence="4" id="KW-0597">Phosphoprotein</keyword>
<evidence type="ECO:0000256" key="9">
    <source>
        <dbReference type="ARBA" id="ARBA00023012"/>
    </source>
</evidence>
<feature type="domain" description="HAMP" evidence="12">
    <location>
        <begin position="185"/>
        <end position="237"/>
    </location>
</feature>
<dbReference type="InterPro" id="IPR003661">
    <property type="entry name" value="HisK_dim/P_dom"/>
</dbReference>
<evidence type="ECO:0000256" key="8">
    <source>
        <dbReference type="ARBA" id="ARBA00022989"/>
    </source>
</evidence>
<accession>A0ABQ6C9R7</accession>